<evidence type="ECO:0000256" key="7">
    <source>
        <dbReference type="ARBA" id="ARBA00022989"/>
    </source>
</evidence>
<evidence type="ECO:0000259" key="12">
    <source>
        <dbReference type="Pfam" id="PF12019"/>
    </source>
</evidence>
<evidence type="ECO:0000256" key="1">
    <source>
        <dbReference type="ARBA" id="ARBA00004377"/>
    </source>
</evidence>
<protein>
    <recommendedName>
        <fullName evidence="2">Type II secretion system protein H</fullName>
    </recommendedName>
    <alternativeName>
        <fullName evidence="10">General secretion pathway protein H</fullName>
    </alternativeName>
</protein>
<evidence type="ECO:0000256" key="8">
    <source>
        <dbReference type="ARBA" id="ARBA00023136"/>
    </source>
</evidence>
<comment type="subcellular location">
    <subcellularLocation>
        <location evidence="1">Cell inner membrane</location>
        <topology evidence="1">Single-pass membrane protein</topology>
    </subcellularLocation>
</comment>
<name>A0A0E2YYF7_9GAMM</name>
<evidence type="ECO:0000313" key="14">
    <source>
        <dbReference type="Proteomes" id="UP000028839"/>
    </source>
</evidence>
<evidence type="ECO:0000256" key="11">
    <source>
        <dbReference type="SAM" id="Phobius"/>
    </source>
</evidence>
<comment type="similarity">
    <text evidence="9">Belongs to the GSP H family.</text>
</comment>
<evidence type="ECO:0000256" key="9">
    <source>
        <dbReference type="ARBA" id="ARBA00025772"/>
    </source>
</evidence>
<proteinExistence type="inferred from homology"/>
<dbReference type="GO" id="GO:0015627">
    <property type="term" value="C:type II protein secretion system complex"/>
    <property type="evidence" value="ECO:0007669"/>
    <property type="project" value="InterPro"/>
</dbReference>
<dbReference type="GO" id="GO:0005886">
    <property type="term" value="C:plasma membrane"/>
    <property type="evidence" value="ECO:0007669"/>
    <property type="project" value="UniProtKB-SubCell"/>
</dbReference>
<evidence type="ECO:0000256" key="5">
    <source>
        <dbReference type="ARBA" id="ARBA00022519"/>
    </source>
</evidence>
<organism evidence="13 14">
    <name type="scientific">Nitrosococcus oceani C-27</name>
    <dbReference type="NCBI Taxonomy" id="314279"/>
    <lineage>
        <taxon>Bacteria</taxon>
        <taxon>Pseudomonadati</taxon>
        <taxon>Pseudomonadota</taxon>
        <taxon>Gammaproteobacteria</taxon>
        <taxon>Chromatiales</taxon>
        <taxon>Chromatiaceae</taxon>
        <taxon>Nitrosococcus</taxon>
    </lineage>
</organism>
<evidence type="ECO:0000256" key="2">
    <source>
        <dbReference type="ARBA" id="ARBA00021549"/>
    </source>
</evidence>
<dbReference type="GO" id="GO:0015628">
    <property type="term" value="P:protein secretion by the type II secretion system"/>
    <property type="evidence" value="ECO:0007669"/>
    <property type="project" value="InterPro"/>
</dbReference>
<dbReference type="AlphaFoldDB" id="A0A0E2YYF7"/>
<dbReference type="OrthoDB" id="8481584at2"/>
<evidence type="ECO:0000256" key="3">
    <source>
        <dbReference type="ARBA" id="ARBA00022475"/>
    </source>
</evidence>
<keyword evidence="6 11" id="KW-0812">Transmembrane</keyword>
<dbReference type="Gene3D" id="3.30.700.10">
    <property type="entry name" value="Glycoprotein, Type 4 Pilin"/>
    <property type="match status" value="1"/>
</dbReference>
<keyword evidence="3" id="KW-1003">Cell membrane</keyword>
<dbReference type="InterPro" id="IPR012902">
    <property type="entry name" value="N_methyl_site"/>
</dbReference>
<dbReference type="Proteomes" id="UP000028839">
    <property type="component" value="Unassembled WGS sequence"/>
</dbReference>
<dbReference type="NCBIfam" id="TIGR02532">
    <property type="entry name" value="IV_pilin_GFxxxE"/>
    <property type="match status" value="1"/>
</dbReference>
<keyword evidence="5" id="KW-0997">Cell inner membrane</keyword>
<reference evidence="13 14" key="1">
    <citation type="submission" date="2014-07" db="EMBL/GenBank/DDBJ databases">
        <title>Comparative analysis of Nitrosococcus oceani genome inventories of strains from Pacific and Atlantic gyres.</title>
        <authorList>
            <person name="Lim C.K."/>
            <person name="Wang L."/>
            <person name="Sayavedra-Soto L.A."/>
            <person name="Klotz M.G."/>
        </authorList>
    </citation>
    <scope>NUCLEOTIDE SEQUENCE [LARGE SCALE GENOMIC DNA]</scope>
    <source>
        <strain evidence="13 14">C-27</strain>
    </source>
</reference>
<dbReference type="Pfam" id="PF07963">
    <property type="entry name" value="N_methyl"/>
    <property type="match status" value="1"/>
</dbReference>
<dbReference type="InterPro" id="IPR045584">
    <property type="entry name" value="Pilin-like"/>
</dbReference>
<feature type="domain" description="General secretion pathway GspH" evidence="12">
    <location>
        <begin position="65"/>
        <end position="161"/>
    </location>
</feature>
<sequence>MAVKRSSALLFQREGSASRGLFRHQPQRAFTLLELLVVLALAAILMALVPPLLQGGVANAELKSTARKLAAALKYVRSQAITHHQEAVLVVDLERRYFMITGKKRRYPIPDNLEISLVTARSELDSDHIGKIRFFPDGTSTGGRITVAQGKSKYGVDVNWLTGQVAILD</sequence>
<gene>
    <name evidence="13" type="ORF">IB75_15335</name>
</gene>
<evidence type="ECO:0000256" key="4">
    <source>
        <dbReference type="ARBA" id="ARBA00022481"/>
    </source>
</evidence>
<evidence type="ECO:0000256" key="6">
    <source>
        <dbReference type="ARBA" id="ARBA00022692"/>
    </source>
</evidence>
<keyword evidence="8 11" id="KW-0472">Membrane</keyword>
<comment type="caution">
    <text evidence="13">The sequence shown here is derived from an EMBL/GenBank/DDBJ whole genome shotgun (WGS) entry which is preliminary data.</text>
</comment>
<feature type="transmembrane region" description="Helical" evidence="11">
    <location>
        <begin position="29"/>
        <end position="53"/>
    </location>
</feature>
<dbReference type="InterPro" id="IPR022346">
    <property type="entry name" value="T2SS_GspH"/>
</dbReference>
<evidence type="ECO:0000313" key="13">
    <source>
        <dbReference type="EMBL" id="KFI18224.1"/>
    </source>
</evidence>
<keyword evidence="7 11" id="KW-1133">Transmembrane helix</keyword>
<accession>A0A0E2YYF7</accession>
<evidence type="ECO:0000256" key="10">
    <source>
        <dbReference type="ARBA" id="ARBA00030775"/>
    </source>
</evidence>
<dbReference type="Pfam" id="PF12019">
    <property type="entry name" value="GspH"/>
    <property type="match status" value="1"/>
</dbReference>
<dbReference type="EMBL" id="JPGN01000086">
    <property type="protein sequence ID" value="KFI18224.1"/>
    <property type="molecule type" value="Genomic_DNA"/>
</dbReference>
<keyword evidence="4" id="KW-0488">Methylation</keyword>
<dbReference type="SUPFAM" id="SSF54523">
    <property type="entry name" value="Pili subunits"/>
    <property type="match status" value="1"/>
</dbReference>
<dbReference type="HOGENOM" id="CLU_123291_0_0_6"/>